<name>T1B349_9ZZZZ</name>
<proteinExistence type="predicted"/>
<reference evidence="2" key="2">
    <citation type="journal article" date="2014" name="ISME J.">
        <title>Microbial stratification in low pH oxic and suboxic macroscopic growths along an acid mine drainage.</title>
        <authorList>
            <person name="Mendez-Garcia C."/>
            <person name="Mesa V."/>
            <person name="Sprenger R.R."/>
            <person name="Richter M."/>
            <person name="Diez M.S."/>
            <person name="Solano J."/>
            <person name="Bargiela R."/>
            <person name="Golyshina O.V."/>
            <person name="Manteca A."/>
            <person name="Ramos J.L."/>
            <person name="Gallego J.R."/>
            <person name="Llorente I."/>
            <person name="Martins Dos Santos V.A."/>
            <person name="Jensen O.N."/>
            <person name="Pelaez A.I."/>
            <person name="Sanchez J."/>
            <person name="Ferrer M."/>
        </authorList>
    </citation>
    <scope>NUCLEOTIDE SEQUENCE</scope>
</reference>
<reference evidence="2" key="1">
    <citation type="submission" date="2013-08" db="EMBL/GenBank/DDBJ databases">
        <authorList>
            <person name="Mendez C."/>
            <person name="Richter M."/>
            <person name="Ferrer M."/>
            <person name="Sanchez J."/>
        </authorList>
    </citation>
    <scope>NUCLEOTIDE SEQUENCE</scope>
</reference>
<comment type="caution">
    <text evidence="2">The sequence shown here is derived from an EMBL/GenBank/DDBJ whole genome shotgun (WGS) entry which is preliminary data.</text>
</comment>
<sequence length="97" mass="11269">QQRLDLTPASLSAWDRRIARKLVRHGVDIRLLKRPYLHAKLILTATRAFIGSQNLNRTSLEQNREVGILIRNPVVLKRLRKQFAKDWAHGRALSPNR</sequence>
<evidence type="ECO:0000259" key="1">
    <source>
        <dbReference type="Pfam" id="PF13091"/>
    </source>
</evidence>
<dbReference type="SUPFAM" id="SSF56024">
    <property type="entry name" value="Phospholipase D/nuclease"/>
    <property type="match status" value="1"/>
</dbReference>
<evidence type="ECO:0000313" key="2">
    <source>
        <dbReference type="EMBL" id="EQD48790.1"/>
    </source>
</evidence>
<gene>
    <name evidence="2" type="ORF">B1B_11925</name>
</gene>
<dbReference type="Gene3D" id="3.30.870.10">
    <property type="entry name" value="Endonuclease Chain A"/>
    <property type="match status" value="1"/>
</dbReference>
<dbReference type="InterPro" id="IPR025202">
    <property type="entry name" value="PLD-like_dom"/>
</dbReference>
<feature type="domain" description="Phospholipase D-like" evidence="1">
    <location>
        <begin position="14"/>
        <end position="87"/>
    </location>
</feature>
<dbReference type="AlphaFoldDB" id="T1B349"/>
<feature type="non-terminal residue" evidence="2">
    <location>
        <position position="1"/>
    </location>
</feature>
<accession>T1B349</accession>
<protein>
    <submittedName>
        <fullName evidence="2">Putative cardiolipin synthase</fullName>
    </submittedName>
</protein>
<dbReference type="Pfam" id="PF13091">
    <property type="entry name" value="PLDc_2"/>
    <property type="match status" value="1"/>
</dbReference>
<dbReference type="EMBL" id="AUZY01007775">
    <property type="protein sequence ID" value="EQD48790.1"/>
    <property type="molecule type" value="Genomic_DNA"/>
</dbReference>
<organism evidence="2">
    <name type="scientific">mine drainage metagenome</name>
    <dbReference type="NCBI Taxonomy" id="410659"/>
    <lineage>
        <taxon>unclassified sequences</taxon>
        <taxon>metagenomes</taxon>
        <taxon>ecological metagenomes</taxon>
    </lineage>
</organism>